<evidence type="ECO:0008006" key="3">
    <source>
        <dbReference type="Google" id="ProtNLM"/>
    </source>
</evidence>
<proteinExistence type="predicted"/>
<evidence type="ECO:0000313" key="2">
    <source>
        <dbReference type="Proteomes" id="UP000316921"/>
    </source>
</evidence>
<sequence length="296" mass="29617">MFLAPLAASLLTLPGGSPTVDLSLSPATQCATIGSVVDIELVLSAASPAAVAAVDVVLSWDPVELLLLQATPSPQGWLATGFLNDPDGINDDLTDGDAIYTALASPFSPPTLPPDLSVATFSFQVLGSGQVAMLANLGSSGETQVVGTVPGQDLTGAIGPAAQVTATAPVAALETKRFGTPPGPDALQPGVTSGPVLGQVWDPVILHGSFLPSATLDFLVVSLAPLDLPIGALGTLLCAPPAIIDPFVTAPGQPFFIPIPNQCVLVGASLCTQGVSADLGGTVLLTNALDITLGTF</sequence>
<dbReference type="AlphaFoldDB" id="A0A518BQW7"/>
<evidence type="ECO:0000313" key="1">
    <source>
        <dbReference type="EMBL" id="QDU69371.1"/>
    </source>
</evidence>
<keyword evidence="2" id="KW-1185">Reference proteome</keyword>
<name>A0A518BQW7_9BACT</name>
<reference evidence="1 2" key="1">
    <citation type="submission" date="2019-02" db="EMBL/GenBank/DDBJ databases">
        <title>Deep-cultivation of Planctomycetes and their phenomic and genomic characterization uncovers novel biology.</title>
        <authorList>
            <person name="Wiegand S."/>
            <person name="Jogler M."/>
            <person name="Boedeker C."/>
            <person name="Pinto D."/>
            <person name="Vollmers J."/>
            <person name="Rivas-Marin E."/>
            <person name="Kohn T."/>
            <person name="Peeters S.H."/>
            <person name="Heuer A."/>
            <person name="Rast P."/>
            <person name="Oberbeckmann S."/>
            <person name="Bunk B."/>
            <person name="Jeske O."/>
            <person name="Meyerdierks A."/>
            <person name="Storesund J.E."/>
            <person name="Kallscheuer N."/>
            <person name="Luecker S."/>
            <person name="Lage O.M."/>
            <person name="Pohl T."/>
            <person name="Merkel B.J."/>
            <person name="Hornburger P."/>
            <person name="Mueller R.-W."/>
            <person name="Bruemmer F."/>
            <person name="Labrenz M."/>
            <person name="Spormann A.M."/>
            <person name="Op den Camp H."/>
            <person name="Overmann J."/>
            <person name="Amann R."/>
            <person name="Jetten M.S.M."/>
            <person name="Mascher T."/>
            <person name="Medema M.H."/>
            <person name="Devos D.P."/>
            <person name="Kaster A.-K."/>
            <person name="Ovreas L."/>
            <person name="Rohde M."/>
            <person name="Galperin M.Y."/>
            <person name="Jogler C."/>
        </authorList>
    </citation>
    <scope>NUCLEOTIDE SEQUENCE [LARGE SCALE GENOMIC DNA]</scope>
    <source>
        <strain evidence="1 2">Pla133</strain>
    </source>
</reference>
<dbReference type="EMBL" id="CP036287">
    <property type="protein sequence ID" value="QDU69371.1"/>
    <property type="molecule type" value="Genomic_DNA"/>
</dbReference>
<gene>
    <name evidence="1" type="ORF">Pla133_44900</name>
</gene>
<organism evidence="1 2">
    <name type="scientific">Engelhardtia mirabilis</name>
    <dbReference type="NCBI Taxonomy" id="2528011"/>
    <lineage>
        <taxon>Bacteria</taxon>
        <taxon>Pseudomonadati</taxon>
        <taxon>Planctomycetota</taxon>
        <taxon>Planctomycetia</taxon>
        <taxon>Planctomycetia incertae sedis</taxon>
        <taxon>Engelhardtia</taxon>
    </lineage>
</organism>
<dbReference type="Proteomes" id="UP000316921">
    <property type="component" value="Chromosome"/>
</dbReference>
<dbReference type="RefSeq" id="WP_145069203.1">
    <property type="nucleotide sequence ID" value="NZ_CP036287.1"/>
</dbReference>
<accession>A0A518BQW7</accession>
<dbReference type="KEGG" id="pbap:Pla133_44900"/>
<protein>
    <recommendedName>
        <fullName evidence="3">Cohesin domain protein</fullName>
    </recommendedName>
</protein>